<name>A0A2W4SGM5_9GAMM</name>
<comment type="caution">
    <text evidence="2">The sequence shown here is derived from an EMBL/GenBank/DDBJ whole genome shotgun (WGS) entry which is preliminary data.</text>
</comment>
<evidence type="ECO:0000313" key="2">
    <source>
        <dbReference type="EMBL" id="PZN70877.1"/>
    </source>
</evidence>
<evidence type="ECO:0000259" key="1">
    <source>
        <dbReference type="Pfam" id="PF14261"/>
    </source>
</evidence>
<protein>
    <recommendedName>
        <fullName evidence="1">DUF4351 domain-containing protein</fullName>
    </recommendedName>
</protein>
<dbReference type="PANTHER" id="PTHR35586">
    <property type="entry name" value="SLL1691 PROTEIN"/>
    <property type="match status" value="1"/>
</dbReference>
<proteinExistence type="predicted"/>
<sequence>MDHDHSYKLLFSHPEMVADLLRGFVLEDWVKDIPGGTPSTSLAFGWDVLYWISPNSNGTFPISPVDFDNLNELQEVKSMLAERVIEWTEEWEQQGLQEGLQEGRQEECISLVTRLLIRKFGIHPELGPSLVQLQNLPVEKLEGLTEAIFDWVEVSDFNEWLTQQLAN</sequence>
<evidence type="ECO:0000313" key="3">
    <source>
        <dbReference type="Proteomes" id="UP000249396"/>
    </source>
</evidence>
<gene>
    <name evidence="2" type="ORF">DM484_27655</name>
</gene>
<accession>A0A2W4SGM5</accession>
<organism evidence="2 3">
    <name type="scientific">Candidatus Methylumidiphilus alinenensis</name>
    <dbReference type="NCBI Taxonomy" id="2202197"/>
    <lineage>
        <taxon>Bacteria</taxon>
        <taxon>Pseudomonadati</taxon>
        <taxon>Pseudomonadota</taxon>
        <taxon>Gammaproteobacteria</taxon>
        <taxon>Methylococcales</taxon>
        <taxon>Candidatus Methylumidiphilus</taxon>
    </lineage>
</organism>
<dbReference type="EMBL" id="QJPH01000540">
    <property type="protein sequence ID" value="PZN70877.1"/>
    <property type="molecule type" value="Genomic_DNA"/>
</dbReference>
<reference evidence="2 3" key="1">
    <citation type="journal article" date="2018" name="Aquat. Microb. Ecol.">
        <title>Gammaproteobacterial methanotrophs dominate.</title>
        <authorList>
            <person name="Rissanen A.J."/>
            <person name="Saarenheimo J."/>
            <person name="Tiirola M."/>
            <person name="Peura S."/>
            <person name="Aalto S.L."/>
            <person name="Karvinen A."/>
            <person name="Nykanen H."/>
        </authorList>
    </citation>
    <scope>NUCLEOTIDE SEQUENCE [LARGE SCALE GENOMIC DNA]</scope>
    <source>
        <strain evidence="2">AMbin10</strain>
    </source>
</reference>
<dbReference type="Proteomes" id="UP000249396">
    <property type="component" value="Unassembled WGS sequence"/>
</dbReference>
<dbReference type="Pfam" id="PF14261">
    <property type="entry name" value="DUF4351"/>
    <property type="match status" value="1"/>
</dbReference>
<dbReference type="PANTHER" id="PTHR35586:SF1">
    <property type="entry name" value="SLL1691 PROTEIN"/>
    <property type="match status" value="1"/>
</dbReference>
<feature type="domain" description="DUF4351" evidence="1">
    <location>
        <begin position="101"/>
        <end position="161"/>
    </location>
</feature>
<dbReference type="InterPro" id="IPR025587">
    <property type="entry name" value="DUF4351"/>
</dbReference>
<dbReference type="AlphaFoldDB" id="A0A2W4SGM5"/>